<reference evidence="1 2" key="1">
    <citation type="journal article" date="2021" name="BMC Genomics">
        <title>Datura genome reveals duplications of psychoactive alkaloid biosynthetic genes and high mutation rate following tissue culture.</title>
        <authorList>
            <person name="Rajewski A."/>
            <person name="Carter-House D."/>
            <person name="Stajich J."/>
            <person name="Litt A."/>
        </authorList>
    </citation>
    <scope>NUCLEOTIDE SEQUENCE [LARGE SCALE GENOMIC DNA]</scope>
    <source>
        <strain evidence="1">AR-01</strain>
    </source>
</reference>
<dbReference type="PANTHER" id="PTHR33233:SF17">
    <property type="entry name" value="DUF4283 DOMAIN-CONTAINING PROTEIN"/>
    <property type="match status" value="1"/>
</dbReference>
<keyword evidence="2" id="KW-1185">Reference proteome</keyword>
<accession>A0ABS8UMZ8</accession>
<comment type="caution">
    <text evidence="1">The sequence shown here is derived from an EMBL/GenBank/DDBJ whole genome shotgun (WGS) entry which is preliminary data.</text>
</comment>
<name>A0ABS8UMZ8_DATST</name>
<dbReference type="Proteomes" id="UP000823775">
    <property type="component" value="Unassembled WGS sequence"/>
</dbReference>
<proteinExistence type="predicted"/>
<protein>
    <submittedName>
        <fullName evidence="1">Uncharacterized protein</fullName>
    </submittedName>
</protein>
<evidence type="ECO:0000313" key="2">
    <source>
        <dbReference type="Proteomes" id="UP000823775"/>
    </source>
</evidence>
<organism evidence="1 2">
    <name type="scientific">Datura stramonium</name>
    <name type="common">Jimsonweed</name>
    <name type="synonym">Common thornapple</name>
    <dbReference type="NCBI Taxonomy" id="4076"/>
    <lineage>
        <taxon>Eukaryota</taxon>
        <taxon>Viridiplantae</taxon>
        <taxon>Streptophyta</taxon>
        <taxon>Embryophyta</taxon>
        <taxon>Tracheophyta</taxon>
        <taxon>Spermatophyta</taxon>
        <taxon>Magnoliopsida</taxon>
        <taxon>eudicotyledons</taxon>
        <taxon>Gunneridae</taxon>
        <taxon>Pentapetalae</taxon>
        <taxon>asterids</taxon>
        <taxon>lamiids</taxon>
        <taxon>Solanales</taxon>
        <taxon>Solanaceae</taxon>
        <taxon>Solanoideae</taxon>
        <taxon>Datureae</taxon>
        <taxon>Datura</taxon>
    </lineage>
</organism>
<dbReference type="EMBL" id="JACEIK010002293">
    <property type="protein sequence ID" value="MCD9560274.1"/>
    <property type="molecule type" value="Genomic_DNA"/>
</dbReference>
<sequence length="182" mass="20661">MLVLQTLIHLLELPVDRLARDNHSVGKTLNFIPPIVKDGIITVLIEEDDIKDKVKQWEHALIGYLLGDTPTGKQMKDYVNKVWKENWYLRKTEPNSDAAAEKSNLGVVRERRKDISKGTSKKEWRIIGPKEPTQVEKGTKIRLRSHGSTTIEGIDQGQQRREDLTGEVVMHSAGNSMLFTPP</sequence>
<evidence type="ECO:0000313" key="1">
    <source>
        <dbReference type="EMBL" id="MCD9560274.1"/>
    </source>
</evidence>
<gene>
    <name evidence="1" type="ORF">HAX54_018796</name>
</gene>
<dbReference type="PANTHER" id="PTHR33233">
    <property type="entry name" value="ENDONUCLEASE/EXONUCLEASE/PHOSPHATASE"/>
    <property type="match status" value="1"/>
</dbReference>